<evidence type="ECO:0000256" key="6">
    <source>
        <dbReference type="SAM" id="Phobius"/>
    </source>
</evidence>
<dbReference type="InterPro" id="IPR039391">
    <property type="entry name" value="Phytocyanin-like"/>
</dbReference>
<keyword evidence="1" id="KW-0813">Transport</keyword>
<name>A0A3N7EDD4_POPTR</name>
<evidence type="ECO:0000313" key="8">
    <source>
        <dbReference type="EMBL" id="RQO85643.1"/>
    </source>
</evidence>
<gene>
    <name evidence="8" type="ORF">POPTR_001G332200</name>
</gene>
<dbReference type="OrthoDB" id="2331100at2759"/>
<feature type="transmembrane region" description="Helical" evidence="6">
    <location>
        <begin position="181"/>
        <end position="202"/>
    </location>
</feature>
<keyword evidence="6" id="KW-0812">Transmembrane</keyword>
<dbReference type="GO" id="GO:0005886">
    <property type="term" value="C:plasma membrane"/>
    <property type="evidence" value="ECO:0000318"/>
    <property type="project" value="GO_Central"/>
</dbReference>
<evidence type="ECO:0000259" key="7">
    <source>
        <dbReference type="PROSITE" id="PS51485"/>
    </source>
</evidence>
<sequence>MVGTVGISVGLSHYICALSIHECYSRKPKRLKRVTMEYRVCLVLVFVALITKEAMAAQHVVGGSQGWEESTDFSSWASGQKFKVGDQLVFKYTSGLHSVVELGGESAYKSCGLGTALNSMNTGNDVVKLNKPGTRYFACGTLGHCGQGMKVKITVESGTAPSTPESPSSSSSPAASSASAMHSYFATFVLLTALVATSLLYMF</sequence>
<evidence type="ECO:0000256" key="4">
    <source>
        <dbReference type="ARBA" id="ARBA00023008"/>
    </source>
</evidence>
<dbReference type="FunFam" id="2.60.40.420:FF:000003">
    <property type="entry name" value="Blue copper"/>
    <property type="match status" value="1"/>
</dbReference>
<dbReference type="Gene3D" id="2.60.40.420">
    <property type="entry name" value="Cupredoxins - blue copper proteins"/>
    <property type="match status" value="1"/>
</dbReference>
<dbReference type="InterPro" id="IPR003245">
    <property type="entry name" value="Phytocyanin_dom"/>
</dbReference>
<dbReference type="PROSITE" id="PS51485">
    <property type="entry name" value="PHYTOCYANIN"/>
    <property type="match status" value="1"/>
</dbReference>
<dbReference type="FunCoup" id="A0A3N7EDD4">
    <property type="interactions" value="47"/>
</dbReference>
<accession>A0A3N7EDD4</accession>
<dbReference type="EMBL" id="CM009290">
    <property type="protein sequence ID" value="RQO85643.1"/>
    <property type="molecule type" value="Genomic_DNA"/>
</dbReference>
<dbReference type="AlphaFoldDB" id="A0A3N7EDD4"/>
<dbReference type="PANTHER" id="PTHR33021:SF489">
    <property type="entry name" value="BASIC BLUE PROTEIN-LIKE"/>
    <property type="match status" value="1"/>
</dbReference>
<keyword evidence="9" id="KW-1185">Reference proteome</keyword>
<keyword evidence="3" id="KW-0249">Electron transport</keyword>
<dbReference type="STRING" id="3694.A0A3N7EDD4"/>
<keyword evidence="6" id="KW-0472">Membrane</keyword>
<evidence type="ECO:0000313" key="9">
    <source>
        <dbReference type="Proteomes" id="UP000006729"/>
    </source>
</evidence>
<keyword evidence="5" id="KW-0325">Glycoprotein</keyword>
<evidence type="ECO:0000256" key="1">
    <source>
        <dbReference type="ARBA" id="ARBA00022448"/>
    </source>
</evidence>
<dbReference type="CDD" id="cd04216">
    <property type="entry name" value="Phytocyanin"/>
    <property type="match status" value="1"/>
</dbReference>
<dbReference type="InterPro" id="IPR008972">
    <property type="entry name" value="Cupredoxin"/>
</dbReference>
<keyword evidence="4" id="KW-0186">Copper</keyword>
<dbReference type="Pfam" id="PF02298">
    <property type="entry name" value="Cu_bind_like"/>
    <property type="match status" value="1"/>
</dbReference>
<feature type="domain" description="Phytocyanin" evidence="7">
    <location>
        <begin position="57"/>
        <end position="157"/>
    </location>
</feature>
<dbReference type="SUPFAM" id="SSF49503">
    <property type="entry name" value="Cupredoxins"/>
    <property type="match status" value="1"/>
</dbReference>
<evidence type="ECO:0000256" key="3">
    <source>
        <dbReference type="ARBA" id="ARBA00022982"/>
    </source>
</evidence>
<dbReference type="GO" id="GO:0046872">
    <property type="term" value="F:metal ion binding"/>
    <property type="evidence" value="ECO:0007669"/>
    <property type="project" value="UniProtKB-KW"/>
</dbReference>
<proteinExistence type="predicted"/>
<dbReference type="PANTHER" id="PTHR33021">
    <property type="entry name" value="BLUE COPPER PROTEIN"/>
    <property type="match status" value="1"/>
</dbReference>
<reference evidence="8 9" key="1">
    <citation type="journal article" date="2006" name="Science">
        <title>The genome of black cottonwood, Populus trichocarpa (Torr. &amp; Gray).</title>
        <authorList>
            <person name="Tuskan G.A."/>
            <person name="Difazio S."/>
            <person name="Jansson S."/>
            <person name="Bohlmann J."/>
            <person name="Grigoriev I."/>
            <person name="Hellsten U."/>
            <person name="Putnam N."/>
            <person name="Ralph S."/>
            <person name="Rombauts S."/>
            <person name="Salamov A."/>
            <person name="Schein J."/>
            <person name="Sterck L."/>
            <person name="Aerts A."/>
            <person name="Bhalerao R.R."/>
            <person name="Bhalerao R.P."/>
            <person name="Blaudez D."/>
            <person name="Boerjan W."/>
            <person name="Brun A."/>
            <person name="Brunner A."/>
            <person name="Busov V."/>
            <person name="Campbell M."/>
            <person name="Carlson J."/>
            <person name="Chalot M."/>
            <person name="Chapman J."/>
            <person name="Chen G.L."/>
            <person name="Cooper D."/>
            <person name="Coutinho P.M."/>
            <person name="Couturier J."/>
            <person name="Covert S."/>
            <person name="Cronk Q."/>
            <person name="Cunningham R."/>
            <person name="Davis J."/>
            <person name="Degroeve S."/>
            <person name="Dejardin A."/>
            <person name="Depamphilis C."/>
            <person name="Detter J."/>
            <person name="Dirks B."/>
            <person name="Dubchak I."/>
            <person name="Duplessis S."/>
            <person name="Ehlting J."/>
            <person name="Ellis B."/>
            <person name="Gendler K."/>
            <person name="Goodstein D."/>
            <person name="Gribskov M."/>
            <person name="Grimwood J."/>
            <person name="Groover A."/>
            <person name="Gunter L."/>
            <person name="Hamberger B."/>
            <person name="Heinze B."/>
            <person name="Helariutta Y."/>
            <person name="Henrissat B."/>
            <person name="Holligan D."/>
            <person name="Holt R."/>
            <person name="Huang W."/>
            <person name="Islam-Faridi N."/>
            <person name="Jones S."/>
            <person name="Jones-Rhoades M."/>
            <person name="Jorgensen R."/>
            <person name="Joshi C."/>
            <person name="Kangasjarvi J."/>
            <person name="Karlsson J."/>
            <person name="Kelleher C."/>
            <person name="Kirkpatrick R."/>
            <person name="Kirst M."/>
            <person name="Kohler A."/>
            <person name="Kalluri U."/>
            <person name="Larimer F."/>
            <person name="Leebens-Mack J."/>
            <person name="Leple J.C."/>
            <person name="Locascio P."/>
            <person name="Lou Y."/>
            <person name="Lucas S."/>
            <person name="Martin F."/>
            <person name="Montanini B."/>
            <person name="Napoli C."/>
            <person name="Nelson D.R."/>
            <person name="Nelson C."/>
            <person name="Nieminen K."/>
            <person name="Nilsson O."/>
            <person name="Pereda V."/>
            <person name="Peter G."/>
            <person name="Philippe R."/>
            <person name="Pilate G."/>
            <person name="Poliakov A."/>
            <person name="Razumovskaya J."/>
            <person name="Richardson P."/>
            <person name="Rinaldi C."/>
            <person name="Ritland K."/>
            <person name="Rouze P."/>
            <person name="Ryaboy D."/>
            <person name="Schmutz J."/>
            <person name="Schrader J."/>
            <person name="Segerman B."/>
            <person name="Shin H."/>
            <person name="Siddiqui A."/>
            <person name="Sterky F."/>
            <person name="Terry A."/>
            <person name="Tsai C.J."/>
            <person name="Uberbacher E."/>
            <person name="Unneberg P."/>
            <person name="Vahala J."/>
            <person name="Wall K."/>
            <person name="Wessler S."/>
            <person name="Yang G."/>
            <person name="Yin T."/>
            <person name="Douglas C."/>
            <person name="Marra M."/>
            <person name="Sandberg G."/>
            <person name="Van de Peer Y."/>
            <person name="Rokhsar D."/>
        </authorList>
    </citation>
    <scope>NUCLEOTIDE SEQUENCE [LARGE SCALE GENOMIC DNA]</scope>
    <source>
        <strain evidence="9">cv. Nisqually</strain>
    </source>
</reference>
<organism evidence="8 9">
    <name type="scientific">Populus trichocarpa</name>
    <name type="common">Western balsam poplar</name>
    <name type="synonym">Populus balsamifera subsp. trichocarpa</name>
    <dbReference type="NCBI Taxonomy" id="3694"/>
    <lineage>
        <taxon>Eukaryota</taxon>
        <taxon>Viridiplantae</taxon>
        <taxon>Streptophyta</taxon>
        <taxon>Embryophyta</taxon>
        <taxon>Tracheophyta</taxon>
        <taxon>Spermatophyta</taxon>
        <taxon>Magnoliopsida</taxon>
        <taxon>eudicotyledons</taxon>
        <taxon>Gunneridae</taxon>
        <taxon>Pentapetalae</taxon>
        <taxon>rosids</taxon>
        <taxon>fabids</taxon>
        <taxon>Malpighiales</taxon>
        <taxon>Salicaceae</taxon>
        <taxon>Saliceae</taxon>
        <taxon>Populus</taxon>
    </lineage>
</organism>
<evidence type="ECO:0000256" key="5">
    <source>
        <dbReference type="ARBA" id="ARBA00023180"/>
    </source>
</evidence>
<evidence type="ECO:0000256" key="2">
    <source>
        <dbReference type="ARBA" id="ARBA00022723"/>
    </source>
</evidence>
<dbReference type="GO" id="GO:0009055">
    <property type="term" value="F:electron transfer activity"/>
    <property type="evidence" value="ECO:0007669"/>
    <property type="project" value="InterPro"/>
</dbReference>
<keyword evidence="2" id="KW-0479">Metal-binding</keyword>
<dbReference type="Proteomes" id="UP000006729">
    <property type="component" value="Chromosome 1"/>
</dbReference>
<dbReference type="InParanoid" id="A0A3N7EDD4"/>
<keyword evidence="6" id="KW-1133">Transmembrane helix</keyword>
<protein>
    <recommendedName>
        <fullName evidence="7">Phytocyanin domain-containing protein</fullName>
    </recommendedName>
</protein>